<dbReference type="PRINTS" id="PR00116">
    <property type="entry name" value="ARGINASE"/>
</dbReference>
<comment type="similarity">
    <text evidence="4">Belongs to the arginase family.</text>
</comment>
<comment type="caution">
    <text evidence="5">The sequence shown here is derived from an EMBL/GenBank/DDBJ whole genome shotgun (WGS) entry which is preliminary data.</text>
</comment>
<evidence type="ECO:0000256" key="3">
    <source>
        <dbReference type="ARBA" id="ARBA00023211"/>
    </source>
</evidence>
<accession>A0A9W6KP45</accession>
<dbReference type="EMBL" id="BSFP01000038">
    <property type="protein sequence ID" value="GLL03876.1"/>
    <property type="molecule type" value="Genomic_DNA"/>
</dbReference>
<dbReference type="PANTHER" id="PTHR43782">
    <property type="entry name" value="ARGINASE"/>
    <property type="match status" value="1"/>
</dbReference>
<dbReference type="InterPro" id="IPR006035">
    <property type="entry name" value="Ureohydrolase"/>
</dbReference>
<evidence type="ECO:0000313" key="5">
    <source>
        <dbReference type="EMBL" id="GLL03876.1"/>
    </source>
</evidence>
<reference evidence="5" key="1">
    <citation type="journal article" date="2014" name="Int. J. Syst. Evol. Microbiol.">
        <title>Complete genome sequence of Corynebacterium casei LMG S-19264T (=DSM 44701T), isolated from a smear-ripened cheese.</title>
        <authorList>
            <consortium name="US DOE Joint Genome Institute (JGI-PGF)"/>
            <person name="Walter F."/>
            <person name="Albersmeier A."/>
            <person name="Kalinowski J."/>
            <person name="Ruckert C."/>
        </authorList>
    </citation>
    <scope>NUCLEOTIDE SEQUENCE</scope>
    <source>
        <strain evidence="5">VKM Ac-1321</strain>
    </source>
</reference>
<keyword evidence="3" id="KW-0464">Manganese</keyword>
<keyword evidence="6" id="KW-1185">Reference proteome</keyword>
<evidence type="ECO:0000313" key="6">
    <source>
        <dbReference type="Proteomes" id="UP001143480"/>
    </source>
</evidence>
<dbReference type="Proteomes" id="UP001143480">
    <property type="component" value="Unassembled WGS sequence"/>
</dbReference>
<evidence type="ECO:0000256" key="4">
    <source>
        <dbReference type="PROSITE-ProRule" id="PRU00742"/>
    </source>
</evidence>
<proteinExistence type="inferred from homology"/>
<dbReference type="GO" id="GO:0004053">
    <property type="term" value="F:arginase activity"/>
    <property type="evidence" value="ECO:0007669"/>
    <property type="project" value="TreeGrafter"/>
</dbReference>
<evidence type="ECO:0000256" key="1">
    <source>
        <dbReference type="ARBA" id="ARBA00022723"/>
    </source>
</evidence>
<keyword evidence="2" id="KW-0378">Hydrolase</keyword>
<sequence length="256" mass="26214">MAERNDWAAIVSPWHLDEYIPGFTVPVAAAATILPDLPDGPVPDRMSLLHRAVAEAVARVERPLLLAGDCPTARAALAGLQRRHRDPAVLWLDAHGDFNTPAITASGYLGGMAIAMLTGRTPGLFADPLDLRPVPDAGVILSDARDLDPAERDALAASAVLRVPADPAAITAALAGLGGRPVYVHVDIDIVDGAELPGLRFPSGPGPSLAQIEACLTAACSAADVVGAGIACAWLPAHAGDPGTRDAIGRLIGALG</sequence>
<organism evidence="5 6">
    <name type="scientific">Dactylosporangium matsuzakiense</name>
    <dbReference type="NCBI Taxonomy" id="53360"/>
    <lineage>
        <taxon>Bacteria</taxon>
        <taxon>Bacillati</taxon>
        <taxon>Actinomycetota</taxon>
        <taxon>Actinomycetes</taxon>
        <taxon>Micromonosporales</taxon>
        <taxon>Micromonosporaceae</taxon>
        <taxon>Dactylosporangium</taxon>
    </lineage>
</organism>
<evidence type="ECO:0008006" key="7">
    <source>
        <dbReference type="Google" id="ProtNLM"/>
    </source>
</evidence>
<gene>
    <name evidence="5" type="ORF">GCM10017581_056220</name>
</gene>
<dbReference type="InterPro" id="IPR023696">
    <property type="entry name" value="Ureohydrolase_dom_sf"/>
</dbReference>
<dbReference type="Pfam" id="PF00491">
    <property type="entry name" value="Arginase"/>
    <property type="match status" value="1"/>
</dbReference>
<name>A0A9W6KP45_9ACTN</name>
<keyword evidence="1" id="KW-0479">Metal-binding</keyword>
<dbReference type="SUPFAM" id="SSF52768">
    <property type="entry name" value="Arginase/deacetylase"/>
    <property type="match status" value="1"/>
</dbReference>
<dbReference type="PANTHER" id="PTHR43782:SF3">
    <property type="entry name" value="ARGINASE"/>
    <property type="match status" value="1"/>
</dbReference>
<dbReference type="CDD" id="cd09999">
    <property type="entry name" value="Arginase-like_1"/>
    <property type="match status" value="1"/>
</dbReference>
<evidence type="ECO:0000256" key="2">
    <source>
        <dbReference type="ARBA" id="ARBA00022801"/>
    </source>
</evidence>
<dbReference type="AlphaFoldDB" id="A0A9W6KP45"/>
<protein>
    <recommendedName>
        <fullName evidence="7">Arginase</fullName>
    </recommendedName>
</protein>
<dbReference type="GO" id="GO:0030145">
    <property type="term" value="F:manganese ion binding"/>
    <property type="evidence" value="ECO:0007669"/>
    <property type="project" value="TreeGrafter"/>
</dbReference>
<reference evidence="5" key="2">
    <citation type="submission" date="2023-01" db="EMBL/GenBank/DDBJ databases">
        <authorList>
            <person name="Sun Q."/>
            <person name="Evtushenko L."/>
        </authorList>
    </citation>
    <scope>NUCLEOTIDE SEQUENCE</scope>
    <source>
        <strain evidence="5">VKM Ac-1321</strain>
    </source>
</reference>
<dbReference type="GO" id="GO:0005829">
    <property type="term" value="C:cytosol"/>
    <property type="evidence" value="ECO:0007669"/>
    <property type="project" value="TreeGrafter"/>
</dbReference>
<dbReference type="RefSeq" id="WP_261960174.1">
    <property type="nucleotide sequence ID" value="NZ_BAAAXA010000001.1"/>
</dbReference>
<dbReference type="Gene3D" id="3.40.800.10">
    <property type="entry name" value="Ureohydrolase domain"/>
    <property type="match status" value="1"/>
</dbReference>
<dbReference type="PROSITE" id="PS51409">
    <property type="entry name" value="ARGINASE_2"/>
    <property type="match status" value="1"/>
</dbReference>